<dbReference type="Gene3D" id="3.10.560.10">
    <property type="entry name" value="Outer membrane lipoprotein wza domain like"/>
    <property type="match status" value="1"/>
</dbReference>
<dbReference type="InterPro" id="IPR051675">
    <property type="entry name" value="Endo/Exo/Phosphatase_dom_1"/>
</dbReference>
<dbReference type="GO" id="GO:0015628">
    <property type="term" value="P:protein secretion by the type II secretion system"/>
    <property type="evidence" value="ECO:0007669"/>
    <property type="project" value="TreeGrafter"/>
</dbReference>
<dbReference type="Gene3D" id="1.10.150.310">
    <property type="entry name" value="Tex RuvX-like domain-like"/>
    <property type="match status" value="1"/>
</dbReference>
<dbReference type="GO" id="GO:0006281">
    <property type="term" value="P:DNA repair"/>
    <property type="evidence" value="ECO:0007669"/>
    <property type="project" value="InterPro"/>
</dbReference>
<protein>
    <submittedName>
        <fullName evidence="3">ComEA protein-related protein</fullName>
    </submittedName>
</protein>
<keyword evidence="1" id="KW-0812">Transmembrane</keyword>
<dbReference type="Proteomes" id="UP000244016">
    <property type="component" value="Unassembled WGS sequence"/>
</dbReference>
<dbReference type="GO" id="GO:0003677">
    <property type="term" value="F:DNA binding"/>
    <property type="evidence" value="ECO:0007669"/>
    <property type="project" value="InterPro"/>
</dbReference>
<dbReference type="GO" id="GO:0015627">
    <property type="term" value="C:type II protein secretion system complex"/>
    <property type="evidence" value="ECO:0007669"/>
    <property type="project" value="TreeGrafter"/>
</dbReference>
<dbReference type="InterPro" id="IPR003583">
    <property type="entry name" value="Hlx-hairpin-Hlx_DNA-bd_motif"/>
</dbReference>
<dbReference type="NCBIfam" id="TIGR00426">
    <property type="entry name" value="competence protein ComEA helix-hairpin-helix repeat region"/>
    <property type="match status" value="1"/>
</dbReference>
<accession>A0A2T5G5Q7</accession>
<reference evidence="3 4" key="1">
    <citation type="submission" date="2017-08" db="EMBL/GenBank/DDBJ databases">
        <title>Burning lignite coal seam in the remote Altai Mountains harbors a hydrogen-driven thermophilic microbial community.</title>
        <authorList>
            <person name="Kadnikov V.V."/>
            <person name="Mardanov A.V."/>
            <person name="Ivasenko D."/>
            <person name="Beletsky A.V."/>
            <person name="Karnachuk O.V."/>
            <person name="Ravin N.V."/>
        </authorList>
    </citation>
    <scope>NUCLEOTIDE SEQUENCE [LARGE SCALE GENOMIC DNA]</scope>
    <source>
        <strain evidence="3">AL31</strain>
    </source>
</reference>
<proteinExistence type="predicted"/>
<dbReference type="InterPro" id="IPR010994">
    <property type="entry name" value="RuvA_2-like"/>
</dbReference>
<organism evidence="3 4">
    <name type="scientific">Brockia lithotrophica</name>
    <dbReference type="NCBI Taxonomy" id="933949"/>
    <lineage>
        <taxon>Bacteria</taxon>
        <taxon>Bacillati</taxon>
        <taxon>Bacillota</taxon>
        <taxon>Bacilli</taxon>
        <taxon>Bacillales</taxon>
        <taxon>Bacillales Family X. Incertae Sedis</taxon>
        <taxon>Brockia</taxon>
    </lineage>
</organism>
<dbReference type="SUPFAM" id="SSF47781">
    <property type="entry name" value="RuvA domain 2-like"/>
    <property type="match status" value="1"/>
</dbReference>
<dbReference type="InterPro" id="IPR004509">
    <property type="entry name" value="Competence_ComEA_HhH"/>
</dbReference>
<name>A0A2T5G5Q7_9BACL</name>
<feature type="domain" description="Helix-hairpin-helix DNA-binding motif class 1" evidence="2">
    <location>
        <begin position="183"/>
        <end position="202"/>
    </location>
</feature>
<comment type="caution">
    <text evidence="3">The sequence shown here is derived from an EMBL/GenBank/DDBJ whole genome shotgun (WGS) entry which is preliminary data.</text>
</comment>
<dbReference type="PANTHER" id="PTHR21180">
    <property type="entry name" value="ENDONUCLEASE/EXONUCLEASE/PHOSPHATASE FAMILY DOMAIN-CONTAINING PROTEIN 1"/>
    <property type="match status" value="1"/>
</dbReference>
<evidence type="ECO:0000259" key="2">
    <source>
        <dbReference type="SMART" id="SM00278"/>
    </source>
</evidence>
<evidence type="ECO:0000256" key="1">
    <source>
        <dbReference type="SAM" id="Phobius"/>
    </source>
</evidence>
<dbReference type="Pfam" id="PF12836">
    <property type="entry name" value="HHH_3"/>
    <property type="match status" value="1"/>
</dbReference>
<keyword evidence="1" id="KW-1133">Transmembrane helix</keyword>
<dbReference type="EMBL" id="PEBW01000005">
    <property type="protein sequence ID" value="PTQ51520.1"/>
    <property type="molecule type" value="Genomic_DNA"/>
</dbReference>
<dbReference type="AlphaFoldDB" id="A0A2T5G5Q7"/>
<dbReference type="PANTHER" id="PTHR21180:SF32">
    <property type="entry name" value="ENDONUCLEASE_EXONUCLEASE_PHOSPHATASE FAMILY DOMAIN-CONTAINING PROTEIN 1"/>
    <property type="match status" value="1"/>
</dbReference>
<dbReference type="Pfam" id="PF10531">
    <property type="entry name" value="SLBB"/>
    <property type="match status" value="1"/>
</dbReference>
<evidence type="ECO:0000313" key="3">
    <source>
        <dbReference type="EMBL" id="PTQ51520.1"/>
    </source>
</evidence>
<gene>
    <name evidence="3" type="ORF">BLITH_1597</name>
</gene>
<keyword evidence="1" id="KW-0472">Membrane</keyword>
<sequence length="237" mass="25532">MRHSLREALTRFLREHAPYLLPTAVLFAVGIAYPLLRSHLGARAERIPPAPTAEAAHASAIPNAASAAGRAPSSPVTPQDAVAPAKPAVLVDIRGAVREPGVYAFWESDVRVYQAVERAGGFTEDADITRVNRAAPLRDGQVLHIPRIGELPSGDDARASSTSFEGENRAEQLRVNLNTASVEELTRLPGIGPTRAQEIVAYREEHGPFRSVDEVQNVAGIGPKTFEKIRPYLDVGP</sequence>
<evidence type="ECO:0000313" key="4">
    <source>
        <dbReference type="Proteomes" id="UP000244016"/>
    </source>
</evidence>
<dbReference type="InterPro" id="IPR019554">
    <property type="entry name" value="Soluble_ligand-bd"/>
</dbReference>
<feature type="transmembrane region" description="Helical" evidence="1">
    <location>
        <begin position="19"/>
        <end position="36"/>
    </location>
</feature>
<dbReference type="SMART" id="SM00278">
    <property type="entry name" value="HhH1"/>
    <property type="match status" value="2"/>
</dbReference>
<feature type="domain" description="Helix-hairpin-helix DNA-binding motif class 1" evidence="2">
    <location>
        <begin position="213"/>
        <end position="232"/>
    </location>
</feature>